<dbReference type="InterPro" id="IPR009636">
    <property type="entry name" value="SCAF"/>
</dbReference>
<evidence type="ECO:0000313" key="3">
    <source>
        <dbReference type="Proteomes" id="UP000587608"/>
    </source>
</evidence>
<feature type="region of interest" description="Disordered" evidence="1">
    <location>
        <begin position="1"/>
        <end position="84"/>
    </location>
</feature>
<feature type="compositionally biased region" description="Acidic residues" evidence="1">
    <location>
        <begin position="1"/>
        <end position="32"/>
    </location>
</feature>
<dbReference type="AlphaFoldDB" id="A0A7W2DSJ0"/>
<feature type="compositionally biased region" description="Basic and acidic residues" evidence="1">
    <location>
        <begin position="53"/>
        <end position="65"/>
    </location>
</feature>
<dbReference type="Pfam" id="PF06810">
    <property type="entry name" value="Phage_scaffold"/>
    <property type="match status" value="1"/>
</dbReference>
<sequence>MPERDEDERDDLLDDDVEEQDRDDEDQDDADKDEWKPPSEMEWRKVQRALKRANKEAENLRRNTETVDEAEKEETEKKIRDTAVKESEARWKPIVVRQAARAALAEAGLVKNPNRLLKLLDMDDIDVSEDGDIDGLDEQIRDFKKEYPEFFGRRTPRDVDGGDKGSRVSKNKGSADVIARALTGGR</sequence>
<evidence type="ECO:0000256" key="1">
    <source>
        <dbReference type="SAM" id="MobiDB-lite"/>
    </source>
</evidence>
<reference evidence="2 3" key="1">
    <citation type="submission" date="2020-07" db="EMBL/GenBank/DDBJ databases">
        <title>Differential regulation of undecylprodigiosin biosynthesis in the yeast-scavenging Streptomyces strain MBK6.</title>
        <authorList>
            <person name="Baral B."/>
            <person name="Siitonen V."/>
            <person name="Laughlin M."/>
            <person name="Yamada K."/>
            <person name="Ilomaeki M."/>
            <person name="Metsae-Ketelae M."/>
            <person name="Niemi J."/>
        </authorList>
    </citation>
    <scope>NUCLEOTIDE SEQUENCE [LARGE SCALE GENOMIC DNA]</scope>
    <source>
        <strain evidence="2 3">MBK6</strain>
    </source>
</reference>
<feature type="compositionally biased region" description="Basic and acidic residues" evidence="1">
    <location>
        <begin position="74"/>
        <end position="84"/>
    </location>
</feature>
<dbReference type="RefSeq" id="WP_191852819.1">
    <property type="nucleotide sequence ID" value="NZ_JACERG010000010.1"/>
</dbReference>
<evidence type="ECO:0000313" key="2">
    <source>
        <dbReference type="EMBL" id="MBA5222230.1"/>
    </source>
</evidence>
<organism evidence="2 3">
    <name type="scientific">Streptomyces griseoaurantiacus</name>
    <dbReference type="NCBI Taxonomy" id="68213"/>
    <lineage>
        <taxon>Bacteria</taxon>
        <taxon>Bacillati</taxon>
        <taxon>Actinomycetota</taxon>
        <taxon>Actinomycetes</taxon>
        <taxon>Kitasatosporales</taxon>
        <taxon>Streptomycetaceae</taxon>
        <taxon>Streptomyces</taxon>
        <taxon>Streptomyces aurantiacus group</taxon>
    </lineage>
</organism>
<feature type="compositionally biased region" description="Basic and acidic residues" evidence="1">
    <location>
        <begin position="152"/>
        <end position="166"/>
    </location>
</feature>
<gene>
    <name evidence="2" type="ORF">H1X69_12465</name>
</gene>
<comment type="caution">
    <text evidence="2">The sequence shown here is derived from an EMBL/GenBank/DDBJ whole genome shotgun (WGS) entry which is preliminary data.</text>
</comment>
<accession>A0A7W2DSJ0</accession>
<feature type="region of interest" description="Disordered" evidence="1">
    <location>
        <begin position="152"/>
        <end position="173"/>
    </location>
</feature>
<name>A0A7W2DSJ0_9ACTN</name>
<protein>
    <submittedName>
        <fullName evidence="2">Phage scaffolding protein</fullName>
    </submittedName>
</protein>
<dbReference type="EMBL" id="JACERG010000010">
    <property type="protein sequence ID" value="MBA5222230.1"/>
    <property type="molecule type" value="Genomic_DNA"/>
</dbReference>
<dbReference type="Proteomes" id="UP000587608">
    <property type="component" value="Unassembled WGS sequence"/>
</dbReference>
<proteinExistence type="predicted"/>
<feature type="compositionally biased region" description="Basic and acidic residues" evidence="1">
    <location>
        <begin position="33"/>
        <end position="45"/>
    </location>
</feature>